<evidence type="ECO:0000256" key="4">
    <source>
        <dbReference type="ARBA" id="ARBA00023125"/>
    </source>
</evidence>
<evidence type="ECO:0000256" key="6">
    <source>
        <dbReference type="ARBA" id="ARBA00023242"/>
    </source>
</evidence>
<dbReference type="InParanoid" id="A0A1V8TJ03"/>
<keyword evidence="1" id="KW-0479">Metal-binding</keyword>
<evidence type="ECO:0000256" key="7">
    <source>
        <dbReference type="SAM" id="Coils"/>
    </source>
</evidence>
<accession>A0A1V8TJ03</accession>
<keyword evidence="8" id="KW-0732">Signal</keyword>
<dbReference type="GO" id="GO:0003677">
    <property type="term" value="F:DNA binding"/>
    <property type="evidence" value="ECO:0007669"/>
    <property type="project" value="UniProtKB-KW"/>
</dbReference>
<evidence type="ECO:0000256" key="5">
    <source>
        <dbReference type="ARBA" id="ARBA00023163"/>
    </source>
</evidence>
<organism evidence="9 10">
    <name type="scientific">Cryoendolithus antarcticus</name>
    <dbReference type="NCBI Taxonomy" id="1507870"/>
    <lineage>
        <taxon>Eukaryota</taxon>
        <taxon>Fungi</taxon>
        <taxon>Dikarya</taxon>
        <taxon>Ascomycota</taxon>
        <taxon>Pezizomycotina</taxon>
        <taxon>Dothideomycetes</taxon>
        <taxon>Dothideomycetidae</taxon>
        <taxon>Cladosporiales</taxon>
        <taxon>Cladosporiaceae</taxon>
        <taxon>Cryoendolithus</taxon>
    </lineage>
</organism>
<keyword evidence="2" id="KW-0862">Zinc</keyword>
<reference evidence="10" key="1">
    <citation type="submission" date="2017-03" db="EMBL/GenBank/DDBJ databases">
        <title>Genomes of endolithic fungi from Antarctica.</title>
        <authorList>
            <person name="Coleine C."/>
            <person name="Masonjones S."/>
            <person name="Stajich J.E."/>
        </authorList>
    </citation>
    <scope>NUCLEOTIDE SEQUENCE [LARGE SCALE GENOMIC DNA]</scope>
    <source>
        <strain evidence="10">CCFEE 5527</strain>
    </source>
</reference>
<name>A0A1V8TJ03_9PEZI</name>
<dbReference type="AlphaFoldDB" id="A0A1V8TJ03"/>
<keyword evidence="3" id="KW-0805">Transcription regulation</keyword>
<feature type="coiled-coil region" evidence="7">
    <location>
        <begin position="553"/>
        <end position="584"/>
    </location>
</feature>
<keyword evidence="6" id="KW-0539">Nucleus</keyword>
<dbReference type="PANTHER" id="PTHR36206:SF12">
    <property type="entry name" value="ASPERCRYPTIN BIOSYNTHESIS CLUSTER-SPECIFIC TRANSCRIPTION REGULATOR ATNN-RELATED"/>
    <property type="match status" value="1"/>
</dbReference>
<evidence type="ECO:0000313" key="9">
    <source>
        <dbReference type="EMBL" id="OQO11373.1"/>
    </source>
</evidence>
<feature type="chain" id="PRO_5012461186" description="CHAT domain-containing protein" evidence="8">
    <location>
        <begin position="23"/>
        <end position="726"/>
    </location>
</feature>
<dbReference type="GO" id="GO:0046872">
    <property type="term" value="F:metal ion binding"/>
    <property type="evidence" value="ECO:0007669"/>
    <property type="project" value="UniProtKB-KW"/>
</dbReference>
<keyword evidence="5" id="KW-0804">Transcription</keyword>
<gene>
    <name evidence="9" type="ORF">B0A48_05629</name>
</gene>
<feature type="signal peptide" evidence="8">
    <location>
        <begin position="1"/>
        <end position="22"/>
    </location>
</feature>
<sequence length="726" mass="79846">MLSLSIKCASAIALTLLTSVHAQTAVISSATPTSSAGFVGYNLTLEGGGDSAVYATDNTNTDQITKQNADVFLNASVSVGEIHIEVDNLTAKINLDLQVLKLLQFNAGVDLSIDRVNLLIQNVSAKVLLEARLENVLAMVDDALSSIDLNPVIATLGQDLGTIVNSTTGALTGATGSSSSTPTKRSFDLDNNILYSVNNYEGDAHTNRILAQNGDIVEQELDNDGKVSSSRVVGSYKSDMSYNGHEDSQVRDGELVQSLQYEYAPFHGLSVVAAVYLNDAGSVVGTQVLKIVALATVGIAQHPIPSYGSGDPAQRHALHYYHTTALVDLSGLIPVGFWDRVVPQRCQSERVVRHAVTALSQAHLDFVVQTRRSPEEREHPEPSAQGLEAYSKGSKALRRYIEGEKKPSHGAVLTCCLIFNAIEKIHGRPDAALLHMENGLAILNAWQRDSSRARLGAVEHLTEILILFGRLDAGASICNTERKPKLAAKCTETIAGRDARYPTNERMETLRDVRRNYTRRIPYGVDLWIFIAASGPYRNTSLDLIPSNLRKGKKRLELEHDEIHSELESLLEQYEGSRESLKDVPGSEQHNIVTVLRMSQLHSLLNRKLLSELHLDLKRPARLRPWDDRPEEFLELGRTVIERRRQWKSSQLLDKSPDFSPEVAITGGLLFLAHRTTSPRVRAEAVELARQSAIQDGLRDATSTLIDWLTAPDERRPVLLFESPGH</sequence>
<keyword evidence="10" id="KW-1185">Reference proteome</keyword>
<dbReference type="EMBL" id="NAJO01000007">
    <property type="protein sequence ID" value="OQO11373.1"/>
    <property type="molecule type" value="Genomic_DNA"/>
</dbReference>
<proteinExistence type="predicted"/>
<evidence type="ECO:0000256" key="8">
    <source>
        <dbReference type="SAM" id="SignalP"/>
    </source>
</evidence>
<dbReference type="OrthoDB" id="4148174at2759"/>
<evidence type="ECO:0000313" key="10">
    <source>
        <dbReference type="Proteomes" id="UP000192596"/>
    </source>
</evidence>
<evidence type="ECO:0008006" key="11">
    <source>
        <dbReference type="Google" id="ProtNLM"/>
    </source>
</evidence>
<dbReference type="PANTHER" id="PTHR36206">
    <property type="entry name" value="ASPERCRYPTIN BIOSYNTHESIS CLUSTER-SPECIFIC TRANSCRIPTION REGULATOR ATNN-RELATED"/>
    <property type="match status" value="1"/>
</dbReference>
<dbReference type="InterPro" id="IPR052360">
    <property type="entry name" value="Transcr_Regulatory_Proteins"/>
</dbReference>
<keyword evidence="4" id="KW-0238">DNA-binding</keyword>
<dbReference type="Proteomes" id="UP000192596">
    <property type="component" value="Unassembled WGS sequence"/>
</dbReference>
<protein>
    <recommendedName>
        <fullName evidence="11">CHAT domain-containing protein</fullName>
    </recommendedName>
</protein>
<evidence type="ECO:0000256" key="2">
    <source>
        <dbReference type="ARBA" id="ARBA00022833"/>
    </source>
</evidence>
<evidence type="ECO:0000256" key="1">
    <source>
        <dbReference type="ARBA" id="ARBA00022723"/>
    </source>
</evidence>
<keyword evidence="7" id="KW-0175">Coiled coil</keyword>
<evidence type="ECO:0000256" key="3">
    <source>
        <dbReference type="ARBA" id="ARBA00023015"/>
    </source>
</evidence>
<comment type="caution">
    <text evidence="9">The sequence shown here is derived from an EMBL/GenBank/DDBJ whole genome shotgun (WGS) entry which is preliminary data.</text>
</comment>